<feature type="transmembrane region" description="Helical" evidence="6">
    <location>
        <begin position="98"/>
        <end position="114"/>
    </location>
</feature>
<gene>
    <name evidence="7" type="ORF">SAMN02910290_00183</name>
</gene>
<organism evidence="7 8">
    <name type="scientific">Streptococcus equinus JB1</name>
    <dbReference type="NCBI Taxonomy" id="1294274"/>
    <lineage>
        <taxon>Bacteria</taxon>
        <taxon>Bacillati</taxon>
        <taxon>Bacillota</taxon>
        <taxon>Bacilli</taxon>
        <taxon>Lactobacillales</taxon>
        <taxon>Streptococcaceae</taxon>
        <taxon>Streptococcus</taxon>
    </lineage>
</organism>
<feature type="transmembrane region" description="Helical" evidence="6">
    <location>
        <begin position="361"/>
        <end position="384"/>
    </location>
</feature>
<dbReference type="PANTHER" id="PTHR23513">
    <property type="entry name" value="INTEGRAL MEMBRANE EFFLUX PROTEIN-RELATED"/>
    <property type="match status" value="1"/>
</dbReference>
<feature type="transmembrane region" description="Helical" evidence="6">
    <location>
        <begin position="276"/>
        <end position="293"/>
    </location>
</feature>
<dbReference type="Proteomes" id="UP000182793">
    <property type="component" value="Unassembled WGS sequence"/>
</dbReference>
<evidence type="ECO:0000313" key="7">
    <source>
        <dbReference type="EMBL" id="SFL04225.1"/>
    </source>
</evidence>
<feature type="transmembrane region" description="Helical" evidence="6">
    <location>
        <begin position="245"/>
        <end position="264"/>
    </location>
</feature>
<reference evidence="7 8" key="1">
    <citation type="submission" date="2016-10" db="EMBL/GenBank/DDBJ databases">
        <authorList>
            <person name="Varghese N."/>
            <person name="Submissions S."/>
        </authorList>
    </citation>
    <scope>NUCLEOTIDE SEQUENCE [LARGE SCALE GENOMIC DNA]</scope>
    <source>
        <strain evidence="7 8">JB1</strain>
    </source>
</reference>
<evidence type="ECO:0000256" key="3">
    <source>
        <dbReference type="ARBA" id="ARBA00022692"/>
    </source>
</evidence>
<feature type="transmembrane region" description="Helical" evidence="6">
    <location>
        <begin position="72"/>
        <end position="92"/>
    </location>
</feature>
<proteinExistence type="predicted"/>
<name>A0A1I4EEQ9_STREI</name>
<accession>A0A1I4EEQ9</accession>
<evidence type="ECO:0000256" key="4">
    <source>
        <dbReference type="ARBA" id="ARBA00022989"/>
    </source>
</evidence>
<comment type="caution">
    <text evidence="7">The sequence shown here is derived from an EMBL/GenBank/DDBJ whole genome shotgun (WGS) entry which is preliminary data.</text>
</comment>
<feature type="transmembrane region" description="Helical" evidence="6">
    <location>
        <begin position="172"/>
        <end position="191"/>
    </location>
</feature>
<keyword evidence="4 6" id="KW-1133">Transmembrane helix</keyword>
<evidence type="ECO:0000313" key="8">
    <source>
        <dbReference type="Proteomes" id="UP000182793"/>
    </source>
</evidence>
<dbReference type="Pfam" id="PF07690">
    <property type="entry name" value="MFS_1"/>
    <property type="match status" value="1"/>
</dbReference>
<dbReference type="RefSeq" id="WP_074799048.1">
    <property type="nucleotide sequence ID" value="NZ_FOTG01000002.1"/>
</dbReference>
<dbReference type="SUPFAM" id="SSF103473">
    <property type="entry name" value="MFS general substrate transporter"/>
    <property type="match status" value="1"/>
</dbReference>
<feature type="transmembrane region" description="Helical" evidence="6">
    <location>
        <begin position="45"/>
        <end position="65"/>
    </location>
</feature>
<keyword evidence="3 6" id="KW-0812">Transmembrane</keyword>
<comment type="subcellular location">
    <subcellularLocation>
        <location evidence="1">Cell membrane</location>
        <topology evidence="1">Multi-pass membrane protein</topology>
    </subcellularLocation>
</comment>
<dbReference type="PANTHER" id="PTHR23513:SF11">
    <property type="entry name" value="STAPHYLOFERRIN A TRANSPORTER"/>
    <property type="match status" value="1"/>
</dbReference>
<dbReference type="EMBL" id="FOTG01000002">
    <property type="protein sequence ID" value="SFL04225.1"/>
    <property type="molecule type" value="Genomic_DNA"/>
</dbReference>
<evidence type="ECO:0000256" key="2">
    <source>
        <dbReference type="ARBA" id="ARBA00022475"/>
    </source>
</evidence>
<keyword evidence="5 6" id="KW-0472">Membrane</keyword>
<evidence type="ECO:0000256" key="6">
    <source>
        <dbReference type="SAM" id="Phobius"/>
    </source>
</evidence>
<dbReference type="InterPro" id="IPR011701">
    <property type="entry name" value="MFS"/>
</dbReference>
<dbReference type="InterPro" id="IPR036259">
    <property type="entry name" value="MFS_trans_sf"/>
</dbReference>
<evidence type="ECO:0000256" key="1">
    <source>
        <dbReference type="ARBA" id="ARBA00004651"/>
    </source>
</evidence>
<sequence length="395" mass="44470">MLDKKNTIFLLLRGQTNNFGTKVYDYVNKIFIAGLASNSRLYMSIYQSSEIIVQILFSIFGGILADFSNRKRILIITDSVSAILTFIAFLSFDSPKSVIILIIVNICLAFLYSFNGPSYKAIVRDLLSKKAIYKYNSYSRGIAESMNVVIPLLGVWIVNAFGFKIAMLINSFSFAASAFLEYQFVIINMNNSHVSNKKMGEGFWYIITNKELLFVLILASVFNFFDSGIVLYMPYLNNFLHNSMAYGAVLICQAIGSILGAYINKYLKADYSIKQYCNFLIIAATFLVLSSIIGVPIIMIISFGASSIFLMIFDVQVISKIQSEVTEEVLGRVFSIVSLLALLLRPIGSFSFLLININSSAVFGIISLFQIIACVIVKIIWQFYENKKYKINQRM</sequence>
<protein>
    <submittedName>
        <fullName evidence="7">Transmembrane secretion effector</fullName>
    </submittedName>
</protein>
<keyword evidence="2" id="KW-1003">Cell membrane</keyword>
<feature type="transmembrane region" description="Helical" evidence="6">
    <location>
        <begin position="329"/>
        <end position="355"/>
    </location>
</feature>
<keyword evidence="8" id="KW-1185">Reference proteome</keyword>
<feature type="transmembrane region" description="Helical" evidence="6">
    <location>
        <begin position="212"/>
        <end position="233"/>
    </location>
</feature>
<evidence type="ECO:0000256" key="5">
    <source>
        <dbReference type="ARBA" id="ARBA00023136"/>
    </source>
</evidence>
<dbReference type="Gene3D" id="1.20.1250.20">
    <property type="entry name" value="MFS general substrate transporter like domains"/>
    <property type="match status" value="1"/>
</dbReference>
<feature type="transmembrane region" description="Helical" evidence="6">
    <location>
        <begin position="148"/>
        <end position="166"/>
    </location>
</feature>
<dbReference type="CDD" id="cd06173">
    <property type="entry name" value="MFS_MefA_like"/>
    <property type="match status" value="1"/>
</dbReference>